<protein>
    <recommendedName>
        <fullName evidence="9">Hydroxylysine kinase</fullName>
        <ecNumber evidence="8">2.7.1.81</ecNumber>
    </recommendedName>
</protein>
<dbReference type="InterPro" id="IPR050249">
    <property type="entry name" value="Pseudomonas-type_ThrB"/>
</dbReference>
<sequence length="373" mass="43175">MLTAADLDLVNFSQIPELPIKIVENLGEKLYNMKIDDLQILKGYEDKNYWLKPCCTENRFRWNKHGYVLKITNERNSQIEGFIEAQVHLLKHLVDLGLRCPEPLPDVNGNLCSLQILNYDVDSREHVAQNHRHFVSLLVYIPGKMLSEISIEEKHMRQVGMLLARFHEGSKSFRHPFYSQPKETMWSLHSVHMVRSYLQHLPNGDKIQLVDFVIEKFLNKLAHAKQRYLIPQGIIHSDFNTNNLLVNDTGDGSYDVEAFLDVGDSHYGYLIFDLAVAVSYVLLETTDQSILYVGNCVISEYQKIRPLVDEEKSTVFWSVCARLCQSLTYGYHAWTINPTEGNIYVLQTQKNGWNVLNNLLAIGEEKIEKEWFN</sequence>
<reference evidence="12" key="1">
    <citation type="submission" date="2022-11" db="UniProtKB">
        <authorList>
            <consortium name="WormBaseParasite"/>
        </authorList>
    </citation>
    <scope>IDENTIFICATION</scope>
</reference>
<comment type="subcellular location">
    <subcellularLocation>
        <location evidence="1">Cytoplasm</location>
    </subcellularLocation>
</comment>
<evidence type="ECO:0000256" key="1">
    <source>
        <dbReference type="ARBA" id="ARBA00004496"/>
    </source>
</evidence>
<evidence type="ECO:0000256" key="2">
    <source>
        <dbReference type="ARBA" id="ARBA00006219"/>
    </source>
</evidence>
<organism evidence="11 12">
    <name type="scientific">Romanomermis culicivorax</name>
    <name type="common">Nematode worm</name>
    <dbReference type="NCBI Taxonomy" id="13658"/>
    <lineage>
        <taxon>Eukaryota</taxon>
        <taxon>Metazoa</taxon>
        <taxon>Ecdysozoa</taxon>
        <taxon>Nematoda</taxon>
        <taxon>Enoplea</taxon>
        <taxon>Dorylaimia</taxon>
        <taxon>Mermithida</taxon>
        <taxon>Mermithoidea</taxon>
        <taxon>Mermithidae</taxon>
        <taxon>Romanomermis</taxon>
    </lineage>
</organism>
<dbReference type="Proteomes" id="UP000887565">
    <property type="component" value="Unplaced"/>
</dbReference>
<evidence type="ECO:0000256" key="9">
    <source>
        <dbReference type="ARBA" id="ARBA00040505"/>
    </source>
</evidence>
<keyword evidence="5" id="KW-0418">Kinase</keyword>
<dbReference type="EC" id="2.7.1.81" evidence="8"/>
<dbReference type="InterPro" id="IPR002575">
    <property type="entry name" value="Aminoglycoside_PTrfase"/>
</dbReference>
<dbReference type="PANTHER" id="PTHR21064">
    <property type="entry name" value="AMINOGLYCOSIDE PHOSPHOTRANSFERASE DOMAIN-CONTAINING PROTEIN-RELATED"/>
    <property type="match status" value="1"/>
</dbReference>
<dbReference type="WBParaSite" id="nRc.2.0.1.t20850-RA">
    <property type="protein sequence ID" value="nRc.2.0.1.t20850-RA"/>
    <property type="gene ID" value="nRc.2.0.1.g20850"/>
</dbReference>
<dbReference type="AlphaFoldDB" id="A0A915J3Y9"/>
<evidence type="ECO:0000256" key="7">
    <source>
        <dbReference type="ARBA" id="ARBA00037368"/>
    </source>
</evidence>
<evidence type="ECO:0000256" key="5">
    <source>
        <dbReference type="ARBA" id="ARBA00022777"/>
    </source>
</evidence>
<proteinExistence type="inferred from homology"/>
<evidence type="ECO:0000313" key="11">
    <source>
        <dbReference type="Proteomes" id="UP000887565"/>
    </source>
</evidence>
<evidence type="ECO:0000256" key="8">
    <source>
        <dbReference type="ARBA" id="ARBA00038873"/>
    </source>
</evidence>
<keyword evidence="4" id="KW-0808">Transferase</keyword>
<evidence type="ECO:0000256" key="3">
    <source>
        <dbReference type="ARBA" id="ARBA00022490"/>
    </source>
</evidence>
<comment type="function">
    <text evidence="7">Catalyzes the GTP-dependent phosphorylation of 5-hydroxy-L-lysine.</text>
</comment>
<comment type="similarity">
    <text evidence="2">Belongs to the aminoglycoside phosphotransferase family.</text>
</comment>
<dbReference type="PANTHER" id="PTHR21064:SF1">
    <property type="entry name" value="HYDROXYLYSINE KINASE"/>
    <property type="match status" value="1"/>
</dbReference>
<dbReference type="OMA" id="FYDTFDC"/>
<keyword evidence="3" id="KW-0963">Cytoplasm</keyword>
<name>A0A915J3Y9_ROMCU</name>
<feature type="domain" description="Aminoglycoside phosphotransferase" evidence="10">
    <location>
        <begin position="40"/>
        <end position="280"/>
    </location>
</feature>
<dbReference type="SUPFAM" id="SSF56112">
    <property type="entry name" value="Protein kinase-like (PK-like)"/>
    <property type="match status" value="1"/>
</dbReference>
<dbReference type="InterPro" id="IPR011009">
    <property type="entry name" value="Kinase-like_dom_sf"/>
</dbReference>
<dbReference type="Gene3D" id="3.30.200.20">
    <property type="entry name" value="Phosphorylase Kinase, domain 1"/>
    <property type="match status" value="1"/>
</dbReference>
<dbReference type="Gene3D" id="3.90.1200.10">
    <property type="match status" value="1"/>
</dbReference>
<comment type="catalytic activity">
    <reaction evidence="6">
        <text>(5R)-5-hydroxy-L-lysine + GTP = (5R)-5-phosphooxy-L-lysine + GDP + H(+)</text>
        <dbReference type="Rhea" id="RHEA:19049"/>
        <dbReference type="ChEBI" id="CHEBI:15378"/>
        <dbReference type="ChEBI" id="CHEBI:37565"/>
        <dbReference type="ChEBI" id="CHEBI:57882"/>
        <dbReference type="ChEBI" id="CHEBI:58189"/>
        <dbReference type="ChEBI" id="CHEBI:58357"/>
        <dbReference type="EC" id="2.7.1.81"/>
    </reaction>
</comment>
<evidence type="ECO:0000313" key="12">
    <source>
        <dbReference type="WBParaSite" id="nRc.2.0.1.t20850-RA"/>
    </source>
</evidence>
<accession>A0A915J3Y9</accession>
<evidence type="ECO:0000256" key="4">
    <source>
        <dbReference type="ARBA" id="ARBA00022679"/>
    </source>
</evidence>
<dbReference type="Pfam" id="PF01636">
    <property type="entry name" value="APH"/>
    <property type="match status" value="1"/>
</dbReference>
<evidence type="ECO:0000259" key="10">
    <source>
        <dbReference type="Pfam" id="PF01636"/>
    </source>
</evidence>
<keyword evidence="11" id="KW-1185">Reference proteome</keyword>
<evidence type="ECO:0000256" key="6">
    <source>
        <dbReference type="ARBA" id="ARBA00036820"/>
    </source>
</evidence>
<dbReference type="GO" id="GO:0047992">
    <property type="term" value="F:hydroxylysine kinase activity"/>
    <property type="evidence" value="ECO:0007669"/>
    <property type="project" value="UniProtKB-EC"/>
</dbReference>
<dbReference type="GO" id="GO:0005737">
    <property type="term" value="C:cytoplasm"/>
    <property type="evidence" value="ECO:0007669"/>
    <property type="project" value="UniProtKB-SubCell"/>
</dbReference>